<dbReference type="OrthoDB" id="9963158at2"/>
<organism evidence="1 2">
    <name type="scientific">Blautia faecicola</name>
    <dbReference type="NCBI Taxonomy" id="2509240"/>
    <lineage>
        <taxon>Bacteria</taxon>
        <taxon>Bacillati</taxon>
        <taxon>Bacillota</taxon>
        <taxon>Clostridia</taxon>
        <taxon>Lachnospirales</taxon>
        <taxon>Lachnospiraceae</taxon>
        <taxon>Blautia</taxon>
    </lineage>
</organism>
<reference evidence="1 2" key="1">
    <citation type="submission" date="2019-01" db="EMBL/GenBank/DDBJ databases">
        <title>Blautia sp. nov. KGMB01111 isolated human feces.</title>
        <authorList>
            <person name="Park J.-E."/>
            <person name="Kim J.-S."/>
            <person name="Park S.-H."/>
        </authorList>
    </citation>
    <scope>NUCLEOTIDE SEQUENCE [LARGE SCALE GENOMIC DNA]</scope>
    <source>
        <strain evidence="1 2">KGMB01111</strain>
    </source>
</reference>
<protein>
    <submittedName>
        <fullName evidence="1">Uncharacterized protein</fullName>
    </submittedName>
</protein>
<dbReference type="EMBL" id="SDKC01000001">
    <property type="protein sequence ID" value="RXS74366.1"/>
    <property type="molecule type" value="Genomic_DNA"/>
</dbReference>
<dbReference type="AlphaFoldDB" id="A0A4Q1RFI9"/>
<evidence type="ECO:0000313" key="2">
    <source>
        <dbReference type="Proteomes" id="UP000290106"/>
    </source>
</evidence>
<accession>A0A4Q1RFI9</accession>
<dbReference type="Proteomes" id="UP000290106">
    <property type="component" value="Unassembled WGS sequence"/>
</dbReference>
<proteinExistence type="predicted"/>
<comment type="caution">
    <text evidence="1">The sequence shown here is derived from an EMBL/GenBank/DDBJ whole genome shotgun (WGS) entry which is preliminary data.</text>
</comment>
<evidence type="ECO:0000313" key="1">
    <source>
        <dbReference type="EMBL" id="RXS74366.1"/>
    </source>
</evidence>
<keyword evidence="2" id="KW-1185">Reference proteome</keyword>
<dbReference type="RefSeq" id="WP_129257047.1">
    <property type="nucleotide sequence ID" value="NZ_SDKC01000001.1"/>
</dbReference>
<gene>
    <name evidence="1" type="ORF">ETP43_03430</name>
</gene>
<sequence length="153" mass="18197">MGMMRFIYDENRKKLIINHENTMFKTYTEIIGKYSVLFKQYECDLKISISWSDFKVKSSDCRLPFHTGYSCYISCEVQKEGKTVRVKDTEGEVKYYSVEVVWQISSIERGSLLKEKRFFKPVVELYTDIDEVEEDMRGLLQLLDKFPMMTNMD</sequence>
<name>A0A4Q1RFI9_9FIRM</name>